<accession>A0ABN9XN20</accession>
<sequence length="117" mass="12702">MHRCLLRRRADMDQRSMDLARGRLIHGSGEVPSSKGGRCRLAQRRKSRISHGSGTRRQSTPPQSICAIACLLQMRGTRKQHAPRGGHRARRPEGARAPAAELAEGVAPPSAPAPLSL</sequence>
<reference evidence="2" key="1">
    <citation type="submission" date="2023-10" db="EMBL/GenBank/DDBJ databases">
        <authorList>
            <person name="Chen Y."/>
            <person name="Shah S."/>
            <person name="Dougan E. K."/>
            <person name="Thang M."/>
            <person name="Chan C."/>
        </authorList>
    </citation>
    <scope>NUCLEOTIDE SEQUENCE [LARGE SCALE GENOMIC DNA]</scope>
</reference>
<feature type="compositionally biased region" description="Polar residues" evidence="1">
    <location>
        <begin position="50"/>
        <end position="63"/>
    </location>
</feature>
<organism evidence="2 3">
    <name type="scientific">Prorocentrum cordatum</name>
    <dbReference type="NCBI Taxonomy" id="2364126"/>
    <lineage>
        <taxon>Eukaryota</taxon>
        <taxon>Sar</taxon>
        <taxon>Alveolata</taxon>
        <taxon>Dinophyceae</taxon>
        <taxon>Prorocentrales</taxon>
        <taxon>Prorocentraceae</taxon>
        <taxon>Prorocentrum</taxon>
    </lineage>
</organism>
<name>A0ABN9XN20_9DINO</name>
<proteinExistence type="predicted"/>
<keyword evidence="3" id="KW-1185">Reference proteome</keyword>
<feature type="compositionally biased region" description="Basic residues" evidence="1">
    <location>
        <begin position="37"/>
        <end position="49"/>
    </location>
</feature>
<feature type="compositionally biased region" description="Low complexity" evidence="1">
    <location>
        <begin position="95"/>
        <end position="117"/>
    </location>
</feature>
<feature type="region of interest" description="Disordered" evidence="1">
    <location>
        <begin position="23"/>
        <end position="63"/>
    </location>
</feature>
<comment type="caution">
    <text evidence="2">The sequence shown here is derived from an EMBL/GenBank/DDBJ whole genome shotgun (WGS) entry which is preliminary data.</text>
</comment>
<protein>
    <submittedName>
        <fullName evidence="2">Uncharacterized protein</fullName>
    </submittedName>
</protein>
<gene>
    <name evidence="2" type="ORF">PCOR1329_LOCUS77857</name>
</gene>
<evidence type="ECO:0000256" key="1">
    <source>
        <dbReference type="SAM" id="MobiDB-lite"/>
    </source>
</evidence>
<feature type="region of interest" description="Disordered" evidence="1">
    <location>
        <begin position="77"/>
        <end position="117"/>
    </location>
</feature>
<dbReference type="Proteomes" id="UP001189429">
    <property type="component" value="Unassembled WGS sequence"/>
</dbReference>
<evidence type="ECO:0000313" key="3">
    <source>
        <dbReference type="Proteomes" id="UP001189429"/>
    </source>
</evidence>
<feature type="compositionally biased region" description="Basic residues" evidence="1">
    <location>
        <begin position="77"/>
        <end position="90"/>
    </location>
</feature>
<evidence type="ECO:0000313" key="2">
    <source>
        <dbReference type="EMBL" id="CAK0900629.1"/>
    </source>
</evidence>
<dbReference type="EMBL" id="CAUYUJ010020811">
    <property type="protein sequence ID" value="CAK0900629.1"/>
    <property type="molecule type" value="Genomic_DNA"/>
</dbReference>